<comment type="caution">
    <text evidence="1">The sequence shown here is derived from an EMBL/GenBank/DDBJ whole genome shotgun (WGS) entry which is preliminary data.</text>
</comment>
<keyword evidence="2" id="KW-1185">Reference proteome</keyword>
<accession>A0A229W167</accession>
<dbReference type="EMBL" id="NEWD01000002">
    <property type="protein sequence ID" value="OXN01598.1"/>
    <property type="molecule type" value="Genomic_DNA"/>
</dbReference>
<evidence type="ECO:0000313" key="2">
    <source>
        <dbReference type="Proteomes" id="UP000215433"/>
    </source>
</evidence>
<gene>
    <name evidence="1" type="ORF">Tam10B_0041</name>
</gene>
<sequence length="80" mass="9235">MTEEEYFAAHNGDGINKLLRSYHRAFRKGYFDIEATGVRLSEEELRADLLHCLYHNKPKDMIDSPDKRLIELIGIRGSGI</sequence>
<organism evidence="1 2">
    <name type="scientific">Bifidobacterium vansinderenii</name>
    <dbReference type="NCBI Taxonomy" id="1984871"/>
    <lineage>
        <taxon>Bacteria</taxon>
        <taxon>Bacillati</taxon>
        <taxon>Actinomycetota</taxon>
        <taxon>Actinomycetes</taxon>
        <taxon>Bifidobacteriales</taxon>
        <taxon>Bifidobacteriaceae</taxon>
        <taxon>Bifidobacterium</taxon>
    </lineage>
</organism>
<proteinExistence type="predicted"/>
<name>A0A229W167_9BIFI</name>
<protein>
    <submittedName>
        <fullName evidence="1">Uncharacterized protein</fullName>
    </submittedName>
</protein>
<reference evidence="1 2" key="1">
    <citation type="submission" date="2017-05" db="EMBL/GenBank/DDBJ databases">
        <title>Bifidobacterium vansinderenii sp. nov.</title>
        <authorList>
            <person name="Lugli G.A."/>
            <person name="Duranti S."/>
            <person name="Mangifesta M."/>
        </authorList>
    </citation>
    <scope>NUCLEOTIDE SEQUENCE [LARGE SCALE GENOMIC DNA]</scope>
    <source>
        <strain evidence="1 2">Tam10B</strain>
    </source>
</reference>
<dbReference type="AlphaFoldDB" id="A0A229W167"/>
<dbReference type="OrthoDB" id="3233632at2"/>
<dbReference type="Proteomes" id="UP000215433">
    <property type="component" value="Unassembled WGS sequence"/>
</dbReference>
<evidence type="ECO:0000313" key="1">
    <source>
        <dbReference type="EMBL" id="OXN01598.1"/>
    </source>
</evidence>
<dbReference type="RefSeq" id="WP_093959278.1">
    <property type="nucleotide sequence ID" value="NZ_NEWD01000002.1"/>
</dbReference>